<dbReference type="EMBL" id="AANC01000006">
    <property type="protein sequence ID" value="EAQ48849.1"/>
    <property type="molecule type" value="Genomic_DNA"/>
</dbReference>
<gene>
    <name evidence="1" type="ORF">MED217_09882</name>
</gene>
<dbReference type="STRING" id="398720.MED217_09882"/>
<protein>
    <submittedName>
        <fullName evidence="1">Uncharacterized protein</fullName>
    </submittedName>
</protein>
<evidence type="ECO:0000313" key="1">
    <source>
        <dbReference type="EMBL" id="EAQ48849.1"/>
    </source>
</evidence>
<reference evidence="1 2" key="1">
    <citation type="journal article" date="2007" name="Nature">
        <title>Light stimulates growth of proteorhodopsin-containing marine Flavobacteria.</title>
        <authorList>
            <person name="Gomez-Consarnau L."/>
            <person name="Gonzalez J.M."/>
            <person name="Coll-Llado M."/>
            <person name="Gourdon P."/>
            <person name="Pascher T."/>
            <person name="Neutze R."/>
            <person name="Pedros-Alio C."/>
            <person name="Pinhassi J."/>
        </authorList>
    </citation>
    <scope>NUCLEOTIDE SEQUENCE [LARGE SCALE GENOMIC DNA]</scope>
    <source>
        <strain evidence="1 2">MED217</strain>
    </source>
</reference>
<organism evidence="1 2">
    <name type="scientific">Leeuwenhoekiella blandensis (strain CECT 7118 / CCUG 51940 / KCTC 22103 / MED217)</name>
    <name type="common">Flavobacterium sp. (strain MED217)</name>
    <dbReference type="NCBI Taxonomy" id="398720"/>
    <lineage>
        <taxon>Bacteria</taxon>
        <taxon>Pseudomonadati</taxon>
        <taxon>Bacteroidota</taxon>
        <taxon>Flavobacteriia</taxon>
        <taxon>Flavobacteriales</taxon>
        <taxon>Flavobacteriaceae</taxon>
        <taxon>Leeuwenhoekiella</taxon>
    </lineage>
</organism>
<keyword evidence="2" id="KW-1185">Reference proteome</keyword>
<comment type="caution">
    <text evidence="1">The sequence shown here is derived from an EMBL/GenBank/DDBJ whole genome shotgun (WGS) entry which is preliminary data.</text>
</comment>
<name>A3XNL8_LEEBM</name>
<dbReference type="AlphaFoldDB" id="A3XNL8"/>
<dbReference type="HOGENOM" id="CLU_3272118_0_0_10"/>
<proteinExistence type="predicted"/>
<evidence type="ECO:0000313" key="2">
    <source>
        <dbReference type="Proteomes" id="UP000001601"/>
    </source>
</evidence>
<dbReference type="Proteomes" id="UP000001601">
    <property type="component" value="Unassembled WGS sequence"/>
</dbReference>
<sequence length="41" mass="4511">MKPFGGANKVGISSTGLRSLNCIFTVLNFIKETAQEQHLFL</sequence>
<accession>A3XNL8</accession>